<feature type="region of interest" description="Disordered" evidence="1">
    <location>
        <begin position="1"/>
        <end position="23"/>
    </location>
</feature>
<evidence type="ECO:0000313" key="2">
    <source>
        <dbReference type="EMBL" id="GMM59206.1"/>
    </source>
</evidence>
<dbReference type="Proteomes" id="UP001377567">
    <property type="component" value="Unassembled WGS sequence"/>
</dbReference>
<keyword evidence="3" id="KW-1185">Reference proteome</keyword>
<protein>
    <submittedName>
        <fullName evidence="2">Uncharacterized protein</fullName>
    </submittedName>
</protein>
<gene>
    <name evidence="2" type="ORF">DAKH74_058230</name>
</gene>
<accession>A0AAV5S647</accession>
<evidence type="ECO:0000256" key="1">
    <source>
        <dbReference type="SAM" id="MobiDB-lite"/>
    </source>
</evidence>
<name>A0AAV5S647_MAUHU</name>
<feature type="compositionally biased region" description="Basic and acidic residues" evidence="1">
    <location>
        <begin position="14"/>
        <end position="23"/>
    </location>
</feature>
<reference evidence="2 3" key="1">
    <citation type="journal article" date="2023" name="Elife">
        <title>Identification of key yeast species and microbe-microbe interactions impacting larval growth of Drosophila in the wild.</title>
        <authorList>
            <person name="Mure A."/>
            <person name="Sugiura Y."/>
            <person name="Maeda R."/>
            <person name="Honda K."/>
            <person name="Sakurai N."/>
            <person name="Takahashi Y."/>
            <person name="Watada M."/>
            <person name="Katoh T."/>
            <person name="Gotoh A."/>
            <person name="Gotoh Y."/>
            <person name="Taniguchi I."/>
            <person name="Nakamura K."/>
            <person name="Hayashi T."/>
            <person name="Katayama T."/>
            <person name="Uemura T."/>
            <person name="Hattori Y."/>
        </authorList>
    </citation>
    <scope>NUCLEOTIDE SEQUENCE [LARGE SCALE GENOMIC DNA]</scope>
    <source>
        <strain evidence="2 3">KH-74</strain>
    </source>
</reference>
<evidence type="ECO:0000313" key="3">
    <source>
        <dbReference type="Proteomes" id="UP001377567"/>
    </source>
</evidence>
<organism evidence="2 3">
    <name type="scientific">Maudiozyma humilis</name>
    <name type="common">Sour dough yeast</name>
    <name type="synonym">Kazachstania humilis</name>
    <dbReference type="NCBI Taxonomy" id="51915"/>
    <lineage>
        <taxon>Eukaryota</taxon>
        <taxon>Fungi</taxon>
        <taxon>Dikarya</taxon>
        <taxon>Ascomycota</taxon>
        <taxon>Saccharomycotina</taxon>
        <taxon>Saccharomycetes</taxon>
        <taxon>Saccharomycetales</taxon>
        <taxon>Saccharomycetaceae</taxon>
        <taxon>Maudiozyma</taxon>
    </lineage>
</organism>
<sequence>MFQSAFAAGSMSHLDQDAMKRTPDQERFQGDLGGLEWLLDDERENHTAIAEGLAACEKAAEVIRGMPSDAQTAADLDIIAQFQAMTERRKDYAWGRIRSVKADRNHAMGVPSLEEAMAQAQAGAGGPLAGLANTDLFSSMADVSGATGPMPWMDVAPKAKKKNKKKNKKKVPKFQVKVDGKDEVGGKYCLVSTTKRGTVKYYIDVPSVTSKIHRKLAFPQDFPRWCMMFSDFCAESRLDNVILDRELTADEQEVLRAGMELTLKQMFDIRVDFSLKAGDLWAELKRKARGYFTPERRARLWHALVVDRSCCDTISLEAELKEMVMMERCTAQSALQYQHTNSLIKSSVTQELWQLYTESTHESRSLDSVPPEHLVTDLVMLLGSINEKEGRSPRTAMQCPGCGSFFHEYASCRVAL</sequence>
<dbReference type="EMBL" id="BTGD01000027">
    <property type="protein sequence ID" value="GMM59206.1"/>
    <property type="molecule type" value="Genomic_DNA"/>
</dbReference>
<proteinExistence type="predicted"/>
<comment type="caution">
    <text evidence="2">The sequence shown here is derived from an EMBL/GenBank/DDBJ whole genome shotgun (WGS) entry which is preliminary data.</text>
</comment>
<dbReference type="AlphaFoldDB" id="A0AAV5S647"/>